<keyword evidence="3" id="KW-1185">Reference proteome</keyword>
<sequence>MIQCKEAMKSMHFLSDLASTKFLKLVSLKLPSYSDIVKFVETEAKLATEPVFSPVAVKEKWKKGPNKSKIFTHWRQPPNVKSSTTSTSHFQRKNSPASEPKSSSRMCPVC</sequence>
<evidence type="ECO:0000313" key="3">
    <source>
        <dbReference type="Proteomes" id="UP001249851"/>
    </source>
</evidence>
<proteinExistence type="predicted"/>
<dbReference type="Proteomes" id="UP001249851">
    <property type="component" value="Unassembled WGS sequence"/>
</dbReference>
<comment type="caution">
    <text evidence="2">The sequence shown here is derived from an EMBL/GenBank/DDBJ whole genome shotgun (WGS) entry which is preliminary data.</text>
</comment>
<accession>A0AAD9UUS6</accession>
<organism evidence="2 3">
    <name type="scientific">Acropora cervicornis</name>
    <name type="common">Staghorn coral</name>
    <dbReference type="NCBI Taxonomy" id="6130"/>
    <lineage>
        <taxon>Eukaryota</taxon>
        <taxon>Metazoa</taxon>
        <taxon>Cnidaria</taxon>
        <taxon>Anthozoa</taxon>
        <taxon>Hexacorallia</taxon>
        <taxon>Scleractinia</taxon>
        <taxon>Astrocoeniina</taxon>
        <taxon>Acroporidae</taxon>
        <taxon>Acropora</taxon>
    </lineage>
</organism>
<feature type="region of interest" description="Disordered" evidence="1">
    <location>
        <begin position="68"/>
        <end position="110"/>
    </location>
</feature>
<feature type="compositionally biased region" description="Polar residues" evidence="1">
    <location>
        <begin position="79"/>
        <end position="110"/>
    </location>
</feature>
<dbReference type="EMBL" id="JARQWQ010000107">
    <property type="protein sequence ID" value="KAK2550744.1"/>
    <property type="molecule type" value="Genomic_DNA"/>
</dbReference>
<evidence type="ECO:0000256" key="1">
    <source>
        <dbReference type="SAM" id="MobiDB-lite"/>
    </source>
</evidence>
<reference evidence="2" key="2">
    <citation type="journal article" date="2023" name="Science">
        <title>Genomic signatures of disease resistance in endangered staghorn corals.</title>
        <authorList>
            <person name="Vollmer S.V."/>
            <person name="Selwyn J.D."/>
            <person name="Despard B.A."/>
            <person name="Roesel C.L."/>
        </authorList>
    </citation>
    <scope>NUCLEOTIDE SEQUENCE</scope>
    <source>
        <strain evidence="2">K2</strain>
    </source>
</reference>
<name>A0AAD9UUS6_ACRCE</name>
<dbReference type="AlphaFoldDB" id="A0AAD9UUS6"/>
<evidence type="ECO:0000313" key="2">
    <source>
        <dbReference type="EMBL" id="KAK2550744.1"/>
    </source>
</evidence>
<protein>
    <submittedName>
        <fullName evidence="2">Uncharacterized protein</fullName>
    </submittedName>
</protein>
<gene>
    <name evidence="2" type="ORF">P5673_028632</name>
</gene>
<reference evidence="2" key="1">
    <citation type="journal article" date="2023" name="G3 (Bethesda)">
        <title>Whole genome assembly and annotation of the endangered Caribbean coral Acropora cervicornis.</title>
        <authorList>
            <person name="Selwyn J.D."/>
            <person name="Vollmer S.V."/>
        </authorList>
    </citation>
    <scope>NUCLEOTIDE SEQUENCE</scope>
    <source>
        <strain evidence="2">K2</strain>
    </source>
</reference>